<evidence type="ECO:0000313" key="2">
    <source>
        <dbReference type="Proteomes" id="UP001153555"/>
    </source>
</evidence>
<dbReference type="Proteomes" id="UP001153555">
    <property type="component" value="Unassembled WGS sequence"/>
</dbReference>
<organism evidence="1 2">
    <name type="scientific">Striga hermonthica</name>
    <name type="common">Purple witchweed</name>
    <name type="synonym">Buchnera hermonthica</name>
    <dbReference type="NCBI Taxonomy" id="68872"/>
    <lineage>
        <taxon>Eukaryota</taxon>
        <taxon>Viridiplantae</taxon>
        <taxon>Streptophyta</taxon>
        <taxon>Embryophyta</taxon>
        <taxon>Tracheophyta</taxon>
        <taxon>Spermatophyta</taxon>
        <taxon>Magnoliopsida</taxon>
        <taxon>eudicotyledons</taxon>
        <taxon>Gunneridae</taxon>
        <taxon>Pentapetalae</taxon>
        <taxon>asterids</taxon>
        <taxon>lamiids</taxon>
        <taxon>Lamiales</taxon>
        <taxon>Orobanchaceae</taxon>
        <taxon>Buchnereae</taxon>
        <taxon>Striga</taxon>
    </lineage>
</organism>
<dbReference type="EMBL" id="CACSLK010007274">
    <property type="protein sequence ID" value="CAA0810862.1"/>
    <property type="molecule type" value="Genomic_DNA"/>
</dbReference>
<evidence type="ECO:0000313" key="1">
    <source>
        <dbReference type="EMBL" id="CAA0810862.1"/>
    </source>
</evidence>
<proteinExistence type="predicted"/>
<sequence>TFQNATNILSGVYYPTTQLVVSQCIAIMWGFKDIYDLEPFKYSGLVEDMLQKWLKYYYYIPDTFLIARLLHPTVREQGLLNQLNMYYDYMYQLPLPSGVPSYRDKPNIPQLVEQAKNLLYDMFRETAIAHGESPSTFVRSSGASGSG</sequence>
<accession>A0A9N7MMU8</accession>
<protein>
    <submittedName>
        <fullName evidence="1">Uncharacterized protein</fullName>
    </submittedName>
</protein>
<dbReference type="OrthoDB" id="1831235at2759"/>
<gene>
    <name evidence="1" type="ORF">SHERM_12307</name>
</gene>
<name>A0A9N7MMU8_STRHE</name>
<keyword evidence="2" id="KW-1185">Reference proteome</keyword>
<comment type="caution">
    <text evidence="1">The sequence shown here is derived from an EMBL/GenBank/DDBJ whole genome shotgun (WGS) entry which is preliminary data.</text>
</comment>
<feature type="non-terminal residue" evidence="1">
    <location>
        <position position="1"/>
    </location>
</feature>
<dbReference type="AlphaFoldDB" id="A0A9N7MMU8"/>
<feature type="non-terminal residue" evidence="1">
    <location>
        <position position="147"/>
    </location>
</feature>
<reference evidence="1" key="1">
    <citation type="submission" date="2019-12" db="EMBL/GenBank/DDBJ databases">
        <authorList>
            <person name="Scholes J."/>
        </authorList>
    </citation>
    <scope>NUCLEOTIDE SEQUENCE</scope>
</reference>